<evidence type="ECO:0000313" key="3">
    <source>
        <dbReference type="Proteomes" id="UP001595925"/>
    </source>
</evidence>
<dbReference type="RefSeq" id="WP_114577298.1">
    <property type="nucleotide sequence ID" value="NZ_JAIVEF010000001.1"/>
</dbReference>
<protein>
    <submittedName>
        <fullName evidence="2">Multidrug transporter</fullName>
    </submittedName>
</protein>
<feature type="transmembrane region" description="Helical" evidence="1">
    <location>
        <begin position="38"/>
        <end position="57"/>
    </location>
</feature>
<accession>A0ABD5QFE1</accession>
<comment type="caution">
    <text evidence="2">The sequence shown here is derived from an EMBL/GenBank/DDBJ whole genome shotgun (WGS) entry which is preliminary data.</text>
</comment>
<keyword evidence="1" id="KW-1133">Transmembrane helix</keyword>
<proteinExistence type="predicted"/>
<sequence>MALGYRDRSPLVAAFGLAVAVVAIVGTQVLGWEWGSGQLVPTLVGVVVAGIAVVAVLRRLSG</sequence>
<organism evidence="2 3">
    <name type="scientific">Saliphagus infecundisoli</name>
    <dbReference type="NCBI Taxonomy" id="1849069"/>
    <lineage>
        <taxon>Archaea</taxon>
        <taxon>Methanobacteriati</taxon>
        <taxon>Methanobacteriota</taxon>
        <taxon>Stenosarchaea group</taxon>
        <taxon>Halobacteria</taxon>
        <taxon>Halobacteriales</taxon>
        <taxon>Natrialbaceae</taxon>
        <taxon>Saliphagus</taxon>
    </lineage>
</organism>
<name>A0ABD5QFE1_9EURY</name>
<keyword evidence="1" id="KW-0472">Membrane</keyword>
<keyword evidence="1" id="KW-0812">Transmembrane</keyword>
<keyword evidence="3" id="KW-1185">Reference proteome</keyword>
<gene>
    <name evidence="2" type="ORF">ACFPFO_11545</name>
</gene>
<evidence type="ECO:0000313" key="2">
    <source>
        <dbReference type="EMBL" id="MFC4988378.1"/>
    </source>
</evidence>
<evidence type="ECO:0000256" key="1">
    <source>
        <dbReference type="SAM" id="Phobius"/>
    </source>
</evidence>
<dbReference type="EMBL" id="JBHSJG010000036">
    <property type="protein sequence ID" value="MFC4988378.1"/>
    <property type="molecule type" value="Genomic_DNA"/>
</dbReference>
<feature type="transmembrane region" description="Helical" evidence="1">
    <location>
        <begin position="12"/>
        <end position="32"/>
    </location>
</feature>
<dbReference type="AlphaFoldDB" id="A0ABD5QFE1"/>
<dbReference type="Proteomes" id="UP001595925">
    <property type="component" value="Unassembled WGS sequence"/>
</dbReference>
<reference evidence="2 3" key="1">
    <citation type="journal article" date="2019" name="Int. J. Syst. Evol. Microbiol.">
        <title>The Global Catalogue of Microorganisms (GCM) 10K type strain sequencing project: providing services to taxonomists for standard genome sequencing and annotation.</title>
        <authorList>
            <consortium name="The Broad Institute Genomics Platform"/>
            <consortium name="The Broad Institute Genome Sequencing Center for Infectious Disease"/>
            <person name="Wu L."/>
            <person name="Ma J."/>
        </authorList>
    </citation>
    <scope>NUCLEOTIDE SEQUENCE [LARGE SCALE GENOMIC DNA]</scope>
    <source>
        <strain evidence="2 3">CGMCC 1.15824</strain>
    </source>
</reference>